<proteinExistence type="predicted"/>
<gene>
    <name evidence="2" type="ORF">EV644_110172</name>
</gene>
<dbReference type="EMBL" id="SLWM01000010">
    <property type="protein sequence ID" value="TCO19524.1"/>
    <property type="molecule type" value="Genomic_DNA"/>
</dbReference>
<dbReference type="Proteomes" id="UP000295818">
    <property type="component" value="Unassembled WGS sequence"/>
</dbReference>
<feature type="region of interest" description="Disordered" evidence="1">
    <location>
        <begin position="1"/>
        <end position="22"/>
    </location>
</feature>
<sequence length="86" mass="9492">MDRGTGRVSRWIRGLSGRKGSNLPLSSLGPWTHVSSGRRGSNTGLVRALRMVRRRGLSIRGLSGRRGGRKGRGRLGPVVLRHIRRL</sequence>
<organism evidence="2 3">
    <name type="scientific">Kribbella orskensis</name>
    <dbReference type="NCBI Taxonomy" id="2512216"/>
    <lineage>
        <taxon>Bacteria</taxon>
        <taxon>Bacillati</taxon>
        <taxon>Actinomycetota</taxon>
        <taxon>Actinomycetes</taxon>
        <taxon>Propionibacteriales</taxon>
        <taxon>Kribbellaceae</taxon>
        <taxon>Kribbella</taxon>
    </lineage>
</organism>
<reference evidence="2 3" key="1">
    <citation type="journal article" date="2015" name="Stand. Genomic Sci.">
        <title>Genomic Encyclopedia of Bacterial and Archaeal Type Strains, Phase III: the genomes of soil and plant-associated and newly described type strains.</title>
        <authorList>
            <person name="Whitman W.B."/>
            <person name="Woyke T."/>
            <person name="Klenk H.P."/>
            <person name="Zhou Y."/>
            <person name="Lilburn T.G."/>
            <person name="Beck B.J."/>
            <person name="De Vos P."/>
            <person name="Vandamme P."/>
            <person name="Eisen J.A."/>
            <person name="Garrity G."/>
            <person name="Hugenholtz P."/>
            <person name="Kyrpides N.C."/>
        </authorList>
    </citation>
    <scope>NUCLEOTIDE SEQUENCE [LARGE SCALE GENOMIC DNA]</scope>
    <source>
        <strain evidence="2 3">VKM Ac-2538</strain>
    </source>
</reference>
<protein>
    <submittedName>
        <fullName evidence="2">Uncharacterized protein</fullName>
    </submittedName>
</protein>
<evidence type="ECO:0000313" key="2">
    <source>
        <dbReference type="EMBL" id="TCO19524.1"/>
    </source>
</evidence>
<evidence type="ECO:0000256" key="1">
    <source>
        <dbReference type="SAM" id="MobiDB-lite"/>
    </source>
</evidence>
<evidence type="ECO:0000313" key="3">
    <source>
        <dbReference type="Proteomes" id="UP000295818"/>
    </source>
</evidence>
<keyword evidence="3" id="KW-1185">Reference proteome</keyword>
<comment type="caution">
    <text evidence="2">The sequence shown here is derived from an EMBL/GenBank/DDBJ whole genome shotgun (WGS) entry which is preliminary data.</text>
</comment>
<accession>A0ABY2BHC2</accession>
<name>A0ABY2BHC2_9ACTN</name>